<comment type="caution">
    <text evidence="6">The sequence shown here is derived from an EMBL/GenBank/DDBJ whole genome shotgun (WGS) entry which is preliminary data.</text>
</comment>
<evidence type="ECO:0000256" key="1">
    <source>
        <dbReference type="ARBA" id="ARBA00022729"/>
    </source>
</evidence>
<evidence type="ECO:0000313" key="7">
    <source>
        <dbReference type="Proteomes" id="UP000481037"/>
    </source>
</evidence>
<dbReference type="Pfam" id="PF22678">
    <property type="entry name" value="Cytochrom_c_NrfB-like"/>
    <property type="match status" value="1"/>
</dbReference>
<dbReference type="NCBIfam" id="TIGR03508">
    <property type="entry name" value="decahem_SO"/>
    <property type="match status" value="1"/>
</dbReference>
<dbReference type="InterPro" id="IPR053875">
    <property type="entry name" value="Cytochrom_c_NrfB-like_dom"/>
</dbReference>
<name>A0A6L5QM68_9BURK</name>
<dbReference type="GO" id="GO:0016491">
    <property type="term" value="F:oxidoreductase activity"/>
    <property type="evidence" value="ECO:0007669"/>
    <property type="project" value="TreeGrafter"/>
</dbReference>
<dbReference type="EMBL" id="WKJM01000021">
    <property type="protein sequence ID" value="MRX10548.1"/>
    <property type="molecule type" value="Genomic_DNA"/>
</dbReference>
<dbReference type="Pfam" id="PF09699">
    <property type="entry name" value="Paired_CXXCH_1"/>
    <property type="match status" value="2"/>
</dbReference>
<evidence type="ECO:0000259" key="5">
    <source>
        <dbReference type="Pfam" id="PF22678"/>
    </source>
</evidence>
<accession>A0A6L5QM68</accession>
<feature type="domain" description="Doubled CXXCH motif" evidence="4">
    <location>
        <begin position="188"/>
        <end position="229"/>
    </location>
</feature>
<gene>
    <name evidence="6" type="ORF">GJ697_22205</name>
</gene>
<reference evidence="6 7" key="1">
    <citation type="submission" date="2019-11" db="EMBL/GenBank/DDBJ databases">
        <title>Novel species isolated from a subtropical stream in China.</title>
        <authorList>
            <person name="Lu H."/>
        </authorList>
    </citation>
    <scope>NUCLEOTIDE SEQUENCE [LARGE SCALE GENOMIC DNA]</scope>
    <source>
        <strain evidence="6 7">FT25W</strain>
    </source>
</reference>
<dbReference type="RefSeq" id="WP_154367181.1">
    <property type="nucleotide sequence ID" value="NZ_WKJM01000021.1"/>
</dbReference>
<evidence type="ECO:0000256" key="2">
    <source>
        <dbReference type="SAM" id="MobiDB-lite"/>
    </source>
</evidence>
<feature type="region of interest" description="Disordered" evidence="2">
    <location>
        <begin position="77"/>
        <end position="110"/>
    </location>
</feature>
<dbReference type="CDD" id="cd08168">
    <property type="entry name" value="Cytochrom_C3"/>
    <property type="match status" value="1"/>
</dbReference>
<organism evidence="6 7">
    <name type="scientific">Duganella alba</name>
    <dbReference type="NCBI Taxonomy" id="2666081"/>
    <lineage>
        <taxon>Bacteria</taxon>
        <taxon>Pseudomonadati</taxon>
        <taxon>Pseudomonadota</taxon>
        <taxon>Betaproteobacteria</taxon>
        <taxon>Burkholderiales</taxon>
        <taxon>Oxalobacteraceae</taxon>
        <taxon>Telluria group</taxon>
        <taxon>Duganella</taxon>
    </lineage>
</organism>
<dbReference type="InterPro" id="IPR010177">
    <property type="entry name" value="Paired_CXXCH_1"/>
</dbReference>
<dbReference type="AlphaFoldDB" id="A0A6L5QM68"/>
<dbReference type="InterPro" id="IPR036280">
    <property type="entry name" value="Multihaem_cyt_sf"/>
</dbReference>
<dbReference type="NCBIfam" id="TIGR01905">
    <property type="entry name" value="paired_CXXCH_1"/>
    <property type="match status" value="2"/>
</dbReference>
<evidence type="ECO:0000259" key="4">
    <source>
        <dbReference type="Pfam" id="PF09699"/>
    </source>
</evidence>
<feature type="chain" id="PRO_5027000716" evidence="3">
    <location>
        <begin position="25"/>
        <end position="346"/>
    </location>
</feature>
<dbReference type="InterPro" id="IPR051829">
    <property type="entry name" value="Multiheme_Cytochr_ET"/>
</dbReference>
<dbReference type="Proteomes" id="UP000481037">
    <property type="component" value="Unassembled WGS sequence"/>
</dbReference>
<dbReference type="InterPro" id="IPR020015">
    <property type="entry name" value="Decahaem_cyt-c_DmsE"/>
</dbReference>
<dbReference type="PANTHER" id="PTHR35038:SF5">
    <property type="entry name" value="CYTOCHROME C-TYPE PROTEIN NRFB"/>
    <property type="match status" value="1"/>
</dbReference>
<evidence type="ECO:0000313" key="6">
    <source>
        <dbReference type="EMBL" id="MRX10548.1"/>
    </source>
</evidence>
<dbReference type="SUPFAM" id="SSF48695">
    <property type="entry name" value="Multiheme cytochromes"/>
    <property type="match status" value="1"/>
</dbReference>
<keyword evidence="7" id="KW-1185">Reference proteome</keyword>
<keyword evidence="1 3" id="KW-0732">Signal</keyword>
<protein>
    <submittedName>
        <fullName evidence="6">DmsE family decaheme c-type cytochrome</fullName>
    </submittedName>
</protein>
<dbReference type="Gene3D" id="3.90.10.10">
    <property type="entry name" value="Cytochrome C3"/>
    <property type="match status" value="2"/>
</dbReference>
<feature type="domain" description="Cytochrome c-type protein NrfB-like" evidence="5">
    <location>
        <begin position="81"/>
        <end position="161"/>
    </location>
</feature>
<evidence type="ECO:0000256" key="3">
    <source>
        <dbReference type="SAM" id="SignalP"/>
    </source>
</evidence>
<dbReference type="PANTHER" id="PTHR35038">
    <property type="entry name" value="DISSIMILATORY SULFITE REDUCTASE SIRA"/>
    <property type="match status" value="1"/>
</dbReference>
<feature type="compositionally biased region" description="Basic and acidic residues" evidence="2">
    <location>
        <begin position="86"/>
        <end position="110"/>
    </location>
</feature>
<sequence length="346" mass="37088">MKLRKLISLLALLAGTATVSAAFAADNPALPDLPNRASTVSAALKKDAICTACHDESEERPILAMYKTRHGVKADARTPNCQSCHGESEAHVKNPEGKSKRPLPDRRFVGKNKSDADVINDSCLSCHKAGKRNLWQGSKHQSQDLSCVSCHQVHTQGKDRMLERTAQPDACFSCHKTERSETLRHSTHPIQAGKVVCSDCHNPHGSEGPKLMKDISVRDTCFSCHAEKRGPFLWEHPSAMDDCMNCHTPHGSSNAPLLKARSPWLCQSCHADGAPHPGTVYSAANLPGGAVANASSQSALAGTTNPLTGQGVAMNNPSAQLAFRGCTNCHTQVHGSNSPGGKRFVR</sequence>
<feature type="domain" description="Doubled CXXCH motif" evidence="4">
    <location>
        <begin position="237"/>
        <end position="273"/>
    </location>
</feature>
<feature type="signal peptide" evidence="3">
    <location>
        <begin position="1"/>
        <end position="24"/>
    </location>
</feature>
<proteinExistence type="predicted"/>